<feature type="domain" description="IMP biosynthesis enzyme PurP C-terminal" evidence="1">
    <location>
        <begin position="1"/>
        <end position="44"/>
    </location>
</feature>
<dbReference type="GO" id="GO:0005524">
    <property type="term" value="F:ATP binding"/>
    <property type="evidence" value="ECO:0007669"/>
    <property type="project" value="InterPro"/>
</dbReference>
<evidence type="ECO:0000313" key="2">
    <source>
        <dbReference type="EMBL" id="RTZ82350.1"/>
    </source>
</evidence>
<dbReference type="AlphaFoldDB" id="A0A432GGY3"/>
<dbReference type="GO" id="GO:0000287">
    <property type="term" value="F:magnesium ion binding"/>
    <property type="evidence" value="ECO:0007669"/>
    <property type="project" value="InterPro"/>
</dbReference>
<reference evidence="2 3" key="1">
    <citation type="submission" date="2018-06" db="EMBL/GenBank/DDBJ databases">
        <title>Combined omics and stable isotope probing to characterize newly discovered Mariana Back-Arc vent microbial communities.</title>
        <authorList>
            <person name="Trembath-Reichert E."/>
            <person name="Huber J.A."/>
        </authorList>
    </citation>
    <scope>NUCLEOTIDE SEQUENCE [LARGE SCALE GENOMIC DNA]</scope>
    <source>
        <strain evidence="2">MAG 63_2</strain>
    </source>
</reference>
<protein>
    <submittedName>
        <fullName evidence="2">5-formaminoimidazole-4-carboxamide-1-(Beta)-D-ribofuranosyl 5'-monophosphate synthetase</fullName>
    </submittedName>
</protein>
<dbReference type="SUPFAM" id="SSF56059">
    <property type="entry name" value="Glutathione synthetase ATP-binding domain-like"/>
    <property type="match status" value="1"/>
</dbReference>
<evidence type="ECO:0000259" key="1">
    <source>
        <dbReference type="Pfam" id="PF06973"/>
    </source>
</evidence>
<dbReference type="EMBL" id="QNZM01000046">
    <property type="protein sequence ID" value="RTZ82350.1"/>
    <property type="molecule type" value="Genomic_DNA"/>
</dbReference>
<accession>A0A432GGY3</accession>
<dbReference type="InterPro" id="IPR009720">
    <property type="entry name" value="IMP_biosynth_PurP_C"/>
</dbReference>
<sequence length="46" mass="5495">FFYSTLTGELELMGTDTRRQTNLDGFLRLPYEEQQMVSKYKKMINT</sequence>
<dbReference type="Gene3D" id="3.30.470.20">
    <property type="entry name" value="ATP-grasp fold, B domain"/>
    <property type="match status" value="1"/>
</dbReference>
<dbReference type="Pfam" id="PF06973">
    <property type="entry name" value="DUF1297"/>
    <property type="match status" value="1"/>
</dbReference>
<comment type="caution">
    <text evidence="2">The sequence shown here is derived from an EMBL/GenBank/DDBJ whole genome shotgun (WGS) entry which is preliminary data.</text>
</comment>
<dbReference type="GO" id="GO:0016879">
    <property type="term" value="F:ligase activity, forming carbon-nitrogen bonds"/>
    <property type="evidence" value="ECO:0007669"/>
    <property type="project" value="InterPro"/>
</dbReference>
<proteinExistence type="predicted"/>
<dbReference type="Proteomes" id="UP000286732">
    <property type="component" value="Unassembled WGS sequence"/>
</dbReference>
<dbReference type="GO" id="GO:0006188">
    <property type="term" value="P:IMP biosynthetic process"/>
    <property type="evidence" value="ECO:0007669"/>
    <property type="project" value="InterPro"/>
</dbReference>
<feature type="non-terminal residue" evidence="2">
    <location>
        <position position="1"/>
    </location>
</feature>
<evidence type="ECO:0000313" key="3">
    <source>
        <dbReference type="Proteomes" id="UP000286732"/>
    </source>
</evidence>
<organism evidence="2 3">
    <name type="scientific">SAR324 cluster bacterium</name>
    <dbReference type="NCBI Taxonomy" id="2024889"/>
    <lineage>
        <taxon>Bacteria</taxon>
        <taxon>Deltaproteobacteria</taxon>
        <taxon>SAR324 cluster</taxon>
    </lineage>
</organism>
<name>A0A432GGY3_9DELT</name>
<gene>
    <name evidence="2" type="ORF">DSY98_01175</name>
</gene>